<organism evidence="2 3">
    <name type="scientific">Brachionus plicatilis</name>
    <name type="common">Marine rotifer</name>
    <name type="synonym">Brachionus muelleri</name>
    <dbReference type="NCBI Taxonomy" id="10195"/>
    <lineage>
        <taxon>Eukaryota</taxon>
        <taxon>Metazoa</taxon>
        <taxon>Spiralia</taxon>
        <taxon>Gnathifera</taxon>
        <taxon>Rotifera</taxon>
        <taxon>Eurotatoria</taxon>
        <taxon>Monogononta</taxon>
        <taxon>Pseudotrocha</taxon>
        <taxon>Ploima</taxon>
        <taxon>Brachionidae</taxon>
        <taxon>Brachionus</taxon>
    </lineage>
</organism>
<protein>
    <submittedName>
        <fullName evidence="2">Uncharacterized protein</fullName>
    </submittedName>
</protein>
<sequence>MNQIKCLFINKVGCYQLRNMSINYNSVQFYHHNLNKTFEFLLYILSKRFIYSKNVILIDILLSFFGSTLTNIFTIFGPRSRRFLHNMLFGKKNPKNKTKRIHFLL</sequence>
<gene>
    <name evidence="2" type="ORF">BpHYR1_018430</name>
</gene>
<accession>A0A3M7PJ55</accession>
<name>A0A3M7PJ55_BRAPC</name>
<keyword evidence="1" id="KW-0472">Membrane</keyword>
<keyword evidence="1" id="KW-1133">Transmembrane helix</keyword>
<dbReference type="EMBL" id="REGN01010412">
    <property type="protein sequence ID" value="RMZ99099.1"/>
    <property type="molecule type" value="Genomic_DNA"/>
</dbReference>
<keyword evidence="1" id="KW-0812">Transmembrane</keyword>
<evidence type="ECO:0000256" key="1">
    <source>
        <dbReference type="SAM" id="Phobius"/>
    </source>
</evidence>
<proteinExistence type="predicted"/>
<feature type="transmembrane region" description="Helical" evidence="1">
    <location>
        <begin position="55"/>
        <end position="77"/>
    </location>
</feature>
<comment type="caution">
    <text evidence="2">The sequence shown here is derived from an EMBL/GenBank/DDBJ whole genome shotgun (WGS) entry which is preliminary data.</text>
</comment>
<dbReference type="Proteomes" id="UP000276133">
    <property type="component" value="Unassembled WGS sequence"/>
</dbReference>
<dbReference type="AlphaFoldDB" id="A0A3M7PJ55"/>
<evidence type="ECO:0000313" key="3">
    <source>
        <dbReference type="Proteomes" id="UP000276133"/>
    </source>
</evidence>
<keyword evidence="3" id="KW-1185">Reference proteome</keyword>
<reference evidence="2 3" key="1">
    <citation type="journal article" date="2018" name="Sci. Rep.">
        <title>Genomic signatures of local adaptation to the degree of environmental predictability in rotifers.</title>
        <authorList>
            <person name="Franch-Gras L."/>
            <person name="Hahn C."/>
            <person name="Garcia-Roger E.M."/>
            <person name="Carmona M.J."/>
            <person name="Serra M."/>
            <person name="Gomez A."/>
        </authorList>
    </citation>
    <scope>NUCLEOTIDE SEQUENCE [LARGE SCALE GENOMIC DNA]</scope>
    <source>
        <strain evidence="2">HYR1</strain>
    </source>
</reference>
<evidence type="ECO:0000313" key="2">
    <source>
        <dbReference type="EMBL" id="RMZ99099.1"/>
    </source>
</evidence>